<dbReference type="InterPro" id="IPR039425">
    <property type="entry name" value="RNA_pol_sigma-70-like"/>
</dbReference>
<dbReference type="InterPro" id="IPR013324">
    <property type="entry name" value="RNA_pol_sigma_r3/r4-like"/>
</dbReference>
<dbReference type="InterPro" id="IPR007627">
    <property type="entry name" value="RNA_pol_sigma70_r2"/>
</dbReference>
<dbReference type="EMBL" id="BOOR01000057">
    <property type="protein sequence ID" value="GII57941.1"/>
    <property type="molecule type" value="Genomic_DNA"/>
</dbReference>
<keyword evidence="2" id="KW-0805">Transcription regulation</keyword>
<evidence type="ECO:0000259" key="7">
    <source>
        <dbReference type="Pfam" id="PF08281"/>
    </source>
</evidence>
<dbReference type="Pfam" id="PF04542">
    <property type="entry name" value="Sigma70_r2"/>
    <property type="match status" value="1"/>
</dbReference>
<evidence type="ECO:0000256" key="2">
    <source>
        <dbReference type="ARBA" id="ARBA00023015"/>
    </source>
</evidence>
<dbReference type="SUPFAM" id="SSF88946">
    <property type="entry name" value="Sigma2 domain of RNA polymerase sigma factors"/>
    <property type="match status" value="1"/>
</dbReference>
<keyword evidence="5" id="KW-0804">Transcription</keyword>
<gene>
    <name evidence="8" type="ORF">Pth03_63300</name>
</gene>
<dbReference type="RefSeq" id="WP_239119498.1">
    <property type="nucleotide sequence ID" value="NZ_BOOR01000057.1"/>
</dbReference>
<evidence type="ECO:0000256" key="5">
    <source>
        <dbReference type="ARBA" id="ARBA00023163"/>
    </source>
</evidence>
<keyword evidence="9" id="KW-1185">Reference proteome</keyword>
<organism evidence="8 9">
    <name type="scientific">Planotetraspora thailandica</name>
    <dbReference type="NCBI Taxonomy" id="487172"/>
    <lineage>
        <taxon>Bacteria</taxon>
        <taxon>Bacillati</taxon>
        <taxon>Actinomycetota</taxon>
        <taxon>Actinomycetes</taxon>
        <taxon>Streptosporangiales</taxon>
        <taxon>Streptosporangiaceae</taxon>
        <taxon>Planotetraspora</taxon>
    </lineage>
</organism>
<proteinExistence type="inferred from homology"/>
<dbReference type="InterPro" id="IPR036388">
    <property type="entry name" value="WH-like_DNA-bd_sf"/>
</dbReference>
<dbReference type="NCBIfam" id="TIGR02937">
    <property type="entry name" value="sigma70-ECF"/>
    <property type="match status" value="1"/>
</dbReference>
<dbReference type="InterPro" id="IPR013249">
    <property type="entry name" value="RNA_pol_sigma70_r4_t2"/>
</dbReference>
<dbReference type="PANTHER" id="PTHR43133:SF50">
    <property type="entry name" value="ECF RNA POLYMERASE SIGMA FACTOR SIGM"/>
    <property type="match status" value="1"/>
</dbReference>
<dbReference type="InterPro" id="IPR013325">
    <property type="entry name" value="RNA_pol_sigma_r2"/>
</dbReference>
<dbReference type="GO" id="GO:0016987">
    <property type="term" value="F:sigma factor activity"/>
    <property type="evidence" value="ECO:0007669"/>
    <property type="project" value="UniProtKB-KW"/>
</dbReference>
<feature type="domain" description="RNA polymerase sigma-70 region 2" evidence="6">
    <location>
        <begin position="31"/>
        <end position="97"/>
    </location>
</feature>
<evidence type="ECO:0000256" key="3">
    <source>
        <dbReference type="ARBA" id="ARBA00023082"/>
    </source>
</evidence>
<comment type="caution">
    <text evidence="8">The sequence shown here is derived from an EMBL/GenBank/DDBJ whole genome shotgun (WGS) entry which is preliminary data.</text>
</comment>
<dbReference type="Proteomes" id="UP000605992">
    <property type="component" value="Unassembled WGS sequence"/>
</dbReference>
<evidence type="ECO:0000256" key="4">
    <source>
        <dbReference type="ARBA" id="ARBA00023125"/>
    </source>
</evidence>
<evidence type="ECO:0000256" key="1">
    <source>
        <dbReference type="ARBA" id="ARBA00010641"/>
    </source>
</evidence>
<evidence type="ECO:0000313" key="8">
    <source>
        <dbReference type="EMBL" id="GII57941.1"/>
    </source>
</evidence>
<evidence type="ECO:0000259" key="6">
    <source>
        <dbReference type="Pfam" id="PF04542"/>
    </source>
</evidence>
<protein>
    <submittedName>
        <fullName evidence="8">RNA polymerase sigma24 factor</fullName>
    </submittedName>
</protein>
<dbReference type="Gene3D" id="1.10.1740.10">
    <property type="match status" value="1"/>
</dbReference>
<dbReference type="Gene3D" id="1.10.10.10">
    <property type="entry name" value="Winged helix-like DNA-binding domain superfamily/Winged helix DNA-binding domain"/>
    <property type="match status" value="1"/>
</dbReference>
<keyword evidence="4" id="KW-0238">DNA-binding</keyword>
<name>A0A8J3V6L1_9ACTN</name>
<keyword evidence="3" id="KW-0731">Sigma factor</keyword>
<dbReference type="SUPFAM" id="SSF88659">
    <property type="entry name" value="Sigma3 and sigma4 domains of RNA polymerase sigma factors"/>
    <property type="match status" value="1"/>
</dbReference>
<comment type="similarity">
    <text evidence="1">Belongs to the sigma-70 factor family. ECF subfamily.</text>
</comment>
<dbReference type="CDD" id="cd06171">
    <property type="entry name" value="Sigma70_r4"/>
    <property type="match status" value="1"/>
</dbReference>
<sequence length="185" mass="20222">MPTTDYLPSPYGDRPAKAESPALAAEQLTLLFRAHAGSLVRVAVLLTGDEGLAEEVVQDAFMGLHRRWQREGPPDSPPAYLRTSVVNGCRSALRRRRLASLAGIEPRIQETSAEAVVLLREEHAAVLTAISNLTRRQREVLVLRFYLDLDDPEIAVTLGVSRSTVSSTISRALTALGARLEGVQR</sequence>
<dbReference type="InterPro" id="IPR014284">
    <property type="entry name" value="RNA_pol_sigma-70_dom"/>
</dbReference>
<reference evidence="8" key="1">
    <citation type="submission" date="2021-01" db="EMBL/GenBank/DDBJ databases">
        <title>Whole genome shotgun sequence of Planotetraspora thailandica NBRC 104271.</title>
        <authorList>
            <person name="Komaki H."/>
            <person name="Tamura T."/>
        </authorList>
    </citation>
    <scope>NUCLEOTIDE SEQUENCE</scope>
    <source>
        <strain evidence="8">NBRC 104271</strain>
    </source>
</reference>
<evidence type="ECO:0000313" key="9">
    <source>
        <dbReference type="Proteomes" id="UP000605992"/>
    </source>
</evidence>
<dbReference type="Pfam" id="PF08281">
    <property type="entry name" value="Sigma70_r4_2"/>
    <property type="match status" value="1"/>
</dbReference>
<dbReference type="GO" id="GO:0006352">
    <property type="term" value="P:DNA-templated transcription initiation"/>
    <property type="evidence" value="ECO:0007669"/>
    <property type="project" value="InterPro"/>
</dbReference>
<feature type="domain" description="RNA polymerase sigma factor 70 region 4 type 2" evidence="7">
    <location>
        <begin position="124"/>
        <end position="176"/>
    </location>
</feature>
<dbReference type="AlphaFoldDB" id="A0A8J3V6L1"/>
<dbReference type="GO" id="GO:0003677">
    <property type="term" value="F:DNA binding"/>
    <property type="evidence" value="ECO:0007669"/>
    <property type="project" value="UniProtKB-KW"/>
</dbReference>
<dbReference type="PANTHER" id="PTHR43133">
    <property type="entry name" value="RNA POLYMERASE ECF-TYPE SIGMA FACTO"/>
    <property type="match status" value="1"/>
</dbReference>
<accession>A0A8J3V6L1</accession>